<feature type="non-terminal residue" evidence="1">
    <location>
        <position position="73"/>
    </location>
</feature>
<reference evidence="1" key="1">
    <citation type="submission" date="2018-05" db="EMBL/GenBank/DDBJ databases">
        <authorList>
            <person name="Lanie J.A."/>
            <person name="Ng W.-L."/>
            <person name="Kazmierczak K.M."/>
            <person name="Andrzejewski T.M."/>
            <person name="Davidsen T.M."/>
            <person name="Wayne K.J."/>
            <person name="Tettelin H."/>
            <person name="Glass J.I."/>
            <person name="Rusch D."/>
            <person name="Podicherti R."/>
            <person name="Tsui H.-C.T."/>
            <person name="Winkler M.E."/>
        </authorList>
    </citation>
    <scope>NUCLEOTIDE SEQUENCE</scope>
</reference>
<organism evidence="1">
    <name type="scientific">marine metagenome</name>
    <dbReference type="NCBI Taxonomy" id="408172"/>
    <lineage>
        <taxon>unclassified sequences</taxon>
        <taxon>metagenomes</taxon>
        <taxon>ecological metagenomes</taxon>
    </lineage>
</organism>
<protein>
    <submittedName>
        <fullName evidence="1">Uncharacterized protein</fullName>
    </submittedName>
</protein>
<evidence type="ECO:0000313" key="1">
    <source>
        <dbReference type="EMBL" id="SVE43798.1"/>
    </source>
</evidence>
<proteinExistence type="predicted"/>
<accession>A0A383DIV7</accession>
<dbReference type="EMBL" id="UINC01217270">
    <property type="protein sequence ID" value="SVE43798.1"/>
    <property type="molecule type" value="Genomic_DNA"/>
</dbReference>
<gene>
    <name evidence="1" type="ORF">METZ01_LOCUS496652</name>
</gene>
<sequence length="73" mass="8259">MFSVLKGDVMLIKKLPIPFVILFLINNSVFGSETSYSDRTFLFCLKPSVSPLIIESSSKKASIDHQELNDYMN</sequence>
<name>A0A383DIV7_9ZZZZ</name>
<dbReference type="AlphaFoldDB" id="A0A383DIV7"/>